<dbReference type="RefSeq" id="YP_006907952.1">
    <property type="nucleotide sequence ID" value="NC_018860.1"/>
</dbReference>
<evidence type="ECO:0000313" key="1">
    <source>
        <dbReference type="EMBL" id="AEW47124.1"/>
    </source>
</evidence>
<evidence type="ECO:0000313" key="2">
    <source>
        <dbReference type="Proteomes" id="UP000007863"/>
    </source>
</evidence>
<dbReference type="OrthoDB" id="11489at10239"/>
<keyword evidence="2" id="KW-1185">Reference proteome</keyword>
<gene>
    <name evidence="1" type="ORF">BCP78_0117</name>
</gene>
<dbReference type="KEGG" id="vg:13828392"/>
<organism evidence="1 2">
    <name type="scientific">Bacillus phage BCP78</name>
    <dbReference type="NCBI Taxonomy" id="1126950"/>
    <lineage>
        <taxon>Viruses</taxon>
        <taxon>Duplodnaviria</taxon>
        <taxon>Heunggongvirae</taxon>
        <taxon>Uroviricota</taxon>
        <taxon>Caudoviricetes</taxon>
        <taxon>Herelleviridae</taxon>
        <taxon>Bastillevirinae</taxon>
        <taxon>Tsarbombavirus</taxon>
        <taxon>Tsarbombavirus BCP78</taxon>
    </lineage>
</organism>
<proteinExistence type="predicted"/>
<protein>
    <submittedName>
        <fullName evidence="1">Uncharacterized protein</fullName>
    </submittedName>
</protein>
<dbReference type="EMBL" id="JN797797">
    <property type="protein sequence ID" value="AEW47124.1"/>
    <property type="molecule type" value="Genomic_DNA"/>
</dbReference>
<reference evidence="1 2" key="1">
    <citation type="journal article" date="2012" name="J. Virol.">
        <title>Complete Genome Sequence of Bacillus cereus Bacteriophage BCP78.</title>
        <authorList>
            <person name="Lee J.H."/>
            <person name="Shin H."/>
            <person name="Son B."/>
            <person name="Ryu S."/>
        </authorList>
    </citation>
    <scope>NUCLEOTIDE SEQUENCE [LARGE SCALE GENOMIC DNA]</scope>
</reference>
<sequence>MTSALLGEIYENENNSAKDYIIRCSKSYGALAHMRHLGLGLNAPPQLYQLDVASYDRDIEEAKKKIEYYKNMSVEDVEQQIEDDYEYMRKRQETYNDGDIQVIERYNKVLKEVQAWEAPESLTDLKAYAVNHLEAEIKCQSGLFKQRNERKEEEVPGQMIHHEVWRSERIEWAQDELKRAEESKERAIKAVEEKNAWITDLLNALESVK</sequence>
<dbReference type="GeneID" id="13828392"/>
<dbReference type="Proteomes" id="UP000007863">
    <property type="component" value="Segment"/>
</dbReference>
<accession>G9J1R7</accession>
<name>G9J1R7_9CAUD</name>